<dbReference type="EMBL" id="CAICTM010001532">
    <property type="protein sequence ID" value="CAB9524416.1"/>
    <property type="molecule type" value="Genomic_DNA"/>
</dbReference>
<keyword evidence="4" id="KW-1133">Transmembrane helix</keyword>
<dbReference type="PRINTS" id="PR00081">
    <property type="entry name" value="GDHRDH"/>
</dbReference>
<dbReference type="Gene3D" id="3.40.50.720">
    <property type="entry name" value="NAD(P)-binding Rossmann-like Domain"/>
    <property type="match status" value="1"/>
</dbReference>
<evidence type="ECO:0000256" key="1">
    <source>
        <dbReference type="ARBA" id="ARBA00006484"/>
    </source>
</evidence>
<comment type="similarity">
    <text evidence="1">Belongs to the short-chain dehydrogenases/reductases (SDR) family.</text>
</comment>
<gene>
    <name evidence="5" type="ORF">SEMRO_1534_G280480.1</name>
</gene>
<dbReference type="SUPFAM" id="SSF51735">
    <property type="entry name" value="NAD(P)-binding Rossmann-fold domains"/>
    <property type="match status" value="1"/>
</dbReference>
<dbReference type="AlphaFoldDB" id="A0A9N8ES02"/>
<evidence type="ECO:0000256" key="4">
    <source>
        <dbReference type="SAM" id="Phobius"/>
    </source>
</evidence>
<evidence type="ECO:0000313" key="6">
    <source>
        <dbReference type="Proteomes" id="UP001153069"/>
    </source>
</evidence>
<feature type="region of interest" description="Disordered" evidence="3">
    <location>
        <begin position="1"/>
        <end position="20"/>
    </location>
</feature>
<organism evidence="5 6">
    <name type="scientific">Seminavis robusta</name>
    <dbReference type="NCBI Taxonomy" id="568900"/>
    <lineage>
        <taxon>Eukaryota</taxon>
        <taxon>Sar</taxon>
        <taxon>Stramenopiles</taxon>
        <taxon>Ochrophyta</taxon>
        <taxon>Bacillariophyta</taxon>
        <taxon>Bacillariophyceae</taxon>
        <taxon>Bacillariophycidae</taxon>
        <taxon>Naviculales</taxon>
        <taxon>Naviculaceae</taxon>
        <taxon>Seminavis</taxon>
    </lineage>
</organism>
<dbReference type="PANTHER" id="PTHR24320:SF152">
    <property type="entry name" value="SHORT-CHAIN DEHYDROGENASE_REDUCTASE FAMILY PROTEIN"/>
    <property type="match status" value="1"/>
</dbReference>
<dbReference type="Pfam" id="PF00106">
    <property type="entry name" value="adh_short"/>
    <property type="match status" value="1"/>
</dbReference>
<dbReference type="PANTHER" id="PTHR24320">
    <property type="entry name" value="RETINOL DEHYDROGENASE"/>
    <property type="match status" value="1"/>
</dbReference>
<comment type="caution">
    <text evidence="5">The sequence shown here is derived from an EMBL/GenBank/DDBJ whole genome shotgun (WGS) entry which is preliminary data.</text>
</comment>
<proteinExistence type="inferred from homology"/>
<feature type="compositionally biased region" description="Low complexity" evidence="3">
    <location>
        <begin position="1"/>
        <end position="15"/>
    </location>
</feature>
<evidence type="ECO:0000256" key="2">
    <source>
        <dbReference type="ARBA" id="ARBA00023002"/>
    </source>
</evidence>
<name>A0A9N8ES02_9STRA</name>
<dbReference type="OrthoDB" id="47007at2759"/>
<keyword evidence="6" id="KW-1185">Reference proteome</keyword>
<evidence type="ECO:0000256" key="3">
    <source>
        <dbReference type="SAM" id="MobiDB-lite"/>
    </source>
</evidence>
<accession>A0A9N8ES02</accession>
<dbReference type="InterPro" id="IPR002347">
    <property type="entry name" value="SDR_fam"/>
</dbReference>
<evidence type="ECO:0000313" key="5">
    <source>
        <dbReference type="EMBL" id="CAB9524416.1"/>
    </source>
</evidence>
<feature type="transmembrane region" description="Helical" evidence="4">
    <location>
        <begin position="31"/>
        <end position="53"/>
    </location>
</feature>
<reference evidence="5" key="1">
    <citation type="submission" date="2020-06" db="EMBL/GenBank/DDBJ databases">
        <authorList>
            <consortium name="Plant Systems Biology data submission"/>
        </authorList>
    </citation>
    <scope>NUCLEOTIDE SEQUENCE</scope>
    <source>
        <strain evidence="5">D6</strain>
    </source>
</reference>
<dbReference type="InterPro" id="IPR036291">
    <property type="entry name" value="NAD(P)-bd_dom_sf"/>
</dbReference>
<dbReference type="GO" id="GO:0016491">
    <property type="term" value="F:oxidoreductase activity"/>
    <property type="evidence" value="ECO:0007669"/>
    <property type="project" value="UniProtKB-KW"/>
</dbReference>
<keyword evidence="4" id="KW-0472">Membrane</keyword>
<keyword evidence="4" id="KW-0812">Transmembrane</keyword>
<sequence length="419" mass="45505">MANTTTTKTSGDNGTKQGGNNGDNTMTLSCVLGWMGSMAAVAVVFLAVAIMVVPRVLYTDLPPDVSLDLTSPTTMIVTGANSGLGLASVMHFAHNEHATIIMACRSQTRCTSAKQRIYDILGEEVVKAKLQPMSLDLSKKESIEAFANELRGQPIHILINNAGLAGVFPDLEYNAENGIETHIHVNHLGHVRLMHCLWNNLQMAENARIVAVSSLMAAPAKIIPTFGWTQDEPRYTTHWNGRMYGGSKRANLFFANELHHRLMDDTALIGNKKNGSQISVVAAHPGFTQTDLCKNGCTGKNTFGRYLSNLKLLVGTIKMTAEDGALSQAYAAVVPQSGVYIGPSLALVGGPKILGQLDHSRHHMAFTRDESKELWDKSLKALGIEVFGDYKVPVENEEEVNVNEVAPEMMESSEEVTTE</sequence>
<dbReference type="Proteomes" id="UP001153069">
    <property type="component" value="Unassembled WGS sequence"/>
</dbReference>
<keyword evidence="2" id="KW-0560">Oxidoreductase</keyword>
<protein>
    <submittedName>
        <fullName evidence="5">Short-chain dehydrogenase TIC 32, chloroplastic</fullName>
    </submittedName>
</protein>